<evidence type="ECO:0000313" key="2">
    <source>
        <dbReference type="Proteomes" id="UP001458880"/>
    </source>
</evidence>
<protein>
    <submittedName>
        <fullName evidence="1">Uncharacterized protein</fullName>
    </submittedName>
</protein>
<evidence type="ECO:0000313" key="1">
    <source>
        <dbReference type="EMBL" id="KAK9745193.1"/>
    </source>
</evidence>
<name>A0AAW1MCG0_POPJA</name>
<sequence length="175" mass="20099">MDRCKKDDNWHCVDDVCFNLIYKGIAQGFNCKFIIGEKPLSEEELPKLAENSNLEGDSEEDELLESSQIDYELSEEEEVLDAAEDDMVHTVDFDVSVTHTSVPITSPRTLDNFSSEDKLPLTSFQKPKRKKTKQSNIRALQDNKPPLRATDTEYKKLIGAHIIMECMKLPRIRMF</sequence>
<accession>A0AAW1MCG0</accession>
<proteinExistence type="predicted"/>
<dbReference type="EMBL" id="JASPKY010000051">
    <property type="protein sequence ID" value="KAK9745193.1"/>
    <property type="molecule type" value="Genomic_DNA"/>
</dbReference>
<gene>
    <name evidence="1" type="ORF">QE152_g7178</name>
</gene>
<organism evidence="1 2">
    <name type="scientific">Popillia japonica</name>
    <name type="common">Japanese beetle</name>
    <dbReference type="NCBI Taxonomy" id="7064"/>
    <lineage>
        <taxon>Eukaryota</taxon>
        <taxon>Metazoa</taxon>
        <taxon>Ecdysozoa</taxon>
        <taxon>Arthropoda</taxon>
        <taxon>Hexapoda</taxon>
        <taxon>Insecta</taxon>
        <taxon>Pterygota</taxon>
        <taxon>Neoptera</taxon>
        <taxon>Endopterygota</taxon>
        <taxon>Coleoptera</taxon>
        <taxon>Polyphaga</taxon>
        <taxon>Scarabaeiformia</taxon>
        <taxon>Scarabaeidae</taxon>
        <taxon>Rutelinae</taxon>
        <taxon>Popillia</taxon>
    </lineage>
</organism>
<dbReference type="AlphaFoldDB" id="A0AAW1MCG0"/>
<comment type="caution">
    <text evidence="1">The sequence shown here is derived from an EMBL/GenBank/DDBJ whole genome shotgun (WGS) entry which is preliminary data.</text>
</comment>
<keyword evidence="2" id="KW-1185">Reference proteome</keyword>
<reference evidence="1 2" key="1">
    <citation type="journal article" date="2024" name="BMC Genomics">
        <title>De novo assembly and annotation of Popillia japonica's genome with initial clues to its potential as an invasive pest.</title>
        <authorList>
            <person name="Cucini C."/>
            <person name="Boschi S."/>
            <person name="Funari R."/>
            <person name="Cardaioli E."/>
            <person name="Iannotti N."/>
            <person name="Marturano G."/>
            <person name="Paoli F."/>
            <person name="Bruttini M."/>
            <person name="Carapelli A."/>
            <person name="Frati F."/>
            <person name="Nardi F."/>
        </authorList>
    </citation>
    <scope>NUCLEOTIDE SEQUENCE [LARGE SCALE GENOMIC DNA]</scope>
    <source>
        <strain evidence="1">DMR45628</strain>
    </source>
</reference>
<dbReference type="Proteomes" id="UP001458880">
    <property type="component" value="Unassembled WGS sequence"/>
</dbReference>